<protein>
    <submittedName>
        <fullName evidence="1">Uncharacterized protein</fullName>
    </submittedName>
</protein>
<keyword evidence="2" id="KW-1185">Reference proteome</keyword>
<dbReference type="AlphaFoldDB" id="A0A1Z5IQQ4"/>
<dbReference type="EMBL" id="BCMH01000012">
    <property type="protein sequence ID" value="GAX04060.1"/>
    <property type="molecule type" value="Genomic_DNA"/>
</dbReference>
<name>A0A1Z5IQQ4_9LACO</name>
<accession>A0A1Z5IQQ4</accession>
<evidence type="ECO:0000313" key="1">
    <source>
        <dbReference type="EMBL" id="GAX04060.1"/>
    </source>
</evidence>
<dbReference type="RefSeq" id="WP_089089020.1">
    <property type="nucleotide sequence ID" value="NZ_BCMH01000012.1"/>
</dbReference>
<dbReference type="Proteomes" id="UP000198430">
    <property type="component" value="Unassembled WGS sequence"/>
</dbReference>
<organism evidence="1 2">
    <name type="scientific">Secundilactobacillus pentosiphilus</name>
    <dbReference type="NCBI Taxonomy" id="1714682"/>
    <lineage>
        <taxon>Bacteria</taxon>
        <taxon>Bacillati</taxon>
        <taxon>Bacillota</taxon>
        <taxon>Bacilli</taxon>
        <taxon>Lactobacillales</taxon>
        <taxon>Lactobacillaceae</taxon>
        <taxon>Secundilactobacillus</taxon>
    </lineage>
</organism>
<sequence>MLVNDTDTLRDGTTFDEFHRDSIAQFTGMQKTTKGSNFDNLVKFLDMASFTTRQNHDEMWRAKDIDYMHGLELDDKGDEFGLERGSMDDDVYRFLLKSRMLARNSRGTLNDLLNITAHLLGCDTKDIYMTTDRQWVNGQLQGEPDTVKVVDIPYDKVTNMFVLDRLTDELQRSANAGTKIKFVNFSVPLSVMAYVGFDLRFIEYFDI</sequence>
<comment type="caution">
    <text evidence="1">The sequence shown here is derived from an EMBL/GenBank/DDBJ whole genome shotgun (WGS) entry which is preliminary data.</text>
</comment>
<evidence type="ECO:0000313" key="2">
    <source>
        <dbReference type="Proteomes" id="UP000198430"/>
    </source>
</evidence>
<gene>
    <name evidence="1" type="ORF">IWT140_01697</name>
</gene>
<proteinExistence type="predicted"/>
<reference evidence="1 2" key="1">
    <citation type="submission" date="2015-11" db="EMBL/GenBank/DDBJ databases">
        <title>Draft genome sequences of new species of the genus Lactobacillus isolated from orchardgrass silage.</title>
        <authorList>
            <person name="Tohno M."/>
            <person name="Tanizawa Y."/>
            <person name="Arita M."/>
        </authorList>
    </citation>
    <scope>NUCLEOTIDE SEQUENCE [LARGE SCALE GENOMIC DNA]</scope>
    <source>
        <strain evidence="1 2">IWT140</strain>
    </source>
</reference>